<dbReference type="Proteomes" id="UP000587070">
    <property type="component" value="Unassembled WGS sequence"/>
</dbReference>
<keyword evidence="7" id="KW-0479">Metal-binding</keyword>
<dbReference type="PANTHER" id="PTHR30529:SF1">
    <property type="entry name" value="CYTOCHROME B561 HOMOLOG 2"/>
    <property type="match status" value="1"/>
</dbReference>
<keyword evidence="6 13" id="KW-0812">Transmembrane</keyword>
<feature type="transmembrane region" description="Helical" evidence="13">
    <location>
        <begin position="41"/>
        <end position="64"/>
    </location>
</feature>
<feature type="transmembrane region" description="Helical" evidence="13">
    <location>
        <begin position="89"/>
        <end position="115"/>
    </location>
</feature>
<keyword evidence="16" id="KW-1185">Reference proteome</keyword>
<comment type="similarity">
    <text evidence="12">Belongs to the cytochrome b561 family.</text>
</comment>
<comment type="cofactor">
    <cofactor evidence="1">
        <name>heme b</name>
        <dbReference type="ChEBI" id="CHEBI:60344"/>
    </cofactor>
</comment>
<comment type="subcellular location">
    <subcellularLocation>
        <location evidence="2">Cell membrane</location>
        <topology evidence="2">Multi-pass membrane protein</topology>
    </subcellularLocation>
</comment>
<keyword evidence="5" id="KW-0349">Heme</keyword>
<proteinExistence type="inferred from homology"/>
<keyword evidence="4" id="KW-1003">Cell membrane</keyword>
<organism evidence="15 16">
    <name type="scientific">Rhodocyclus tenuis</name>
    <name type="common">Rhodospirillum tenue</name>
    <dbReference type="NCBI Taxonomy" id="1066"/>
    <lineage>
        <taxon>Bacteria</taxon>
        <taxon>Pseudomonadati</taxon>
        <taxon>Pseudomonadota</taxon>
        <taxon>Betaproteobacteria</taxon>
        <taxon>Rhodocyclales</taxon>
        <taxon>Rhodocyclaceae</taxon>
        <taxon>Rhodocyclus</taxon>
    </lineage>
</organism>
<dbReference type="SUPFAM" id="SSF81342">
    <property type="entry name" value="Transmembrane di-heme cytochromes"/>
    <property type="match status" value="1"/>
</dbReference>
<keyword evidence="9 13" id="KW-1133">Transmembrane helix</keyword>
<evidence type="ECO:0000259" key="14">
    <source>
        <dbReference type="Pfam" id="PF01292"/>
    </source>
</evidence>
<dbReference type="GO" id="GO:0046872">
    <property type="term" value="F:metal ion binding"/>
    <property type="evidence" value="ECO:0007669"/>
    <property type="project" value="UniProtKB-KW"/>
</dbReference>
<evidence type="ECO:0000313" key="16">
    <source>
        <dbReference type="Proteomes" id="UP000587070"/>
    </source>
</evidence>
<dbReference type="Pfam" id="PF01292">
    <property type="entry name" value="Ni_hydr_CYTB"/>
    <property type="match status" value="1"/>
</dbReference>
<dbReference type="RefSeq" id="WP_184414870.1">
    <property type="nucleotide sequence ID" value="NZ_JACIGE010000001.1"/>
</dbReference>
<protein>
    <submittedName>
        <fullName evidence="15">Cytochrome b561</fullName>
    </submittedName>
</protein>
<evidence type="ECO:0000256" key="7">
    <source>
        <dbReference type="ARBA" id="ARBA00022723"/>
    </source>
</evidence>
<evidence type="ECO:0000256" key="9">
    <source>
        <dbReference type="ARBA" id="ARBA00022989"/>
    </source>
</evidence>
<dbReference type="PANTHER" id="PTHR30529">
    <property type="entry name" value="CYTOCHROME B561"/>
    <property type="match status" value="1"/>
</dbReference>
<dbReference type="EMBL" id="JACIGE010000001">
    <property type="protein sequence ID" value="MBB4245673.1"/>
    <property type="molecule type" value="Genomic_DNA"/>
</dbReference>
<keyword evidence="8" id="KW-0249">Electron transport</keyword>
<comment type="caution">
    <text evidence="15">The sequence shown here is derived from an EMBL/GenBank/DDBJ whole genome shotgun (WGS) entry which is preliminary data.</text>
</comment>
<name>A0A840FZM2_RHOTE</name>
<evidence type="ECO:0000313" key="15">
    <source>
        <dbReference type="EMBL" id="MBB4245673.1"/>
    </source>
</evidence>
<evidence type="ECO:0000256" key="13">
    <source>
        <dbReference type="SAM" id="Phobius"/>
    </source>
</evidence>
<reference evidence="15 16" key="1">
    <citation type="submission" date="2020-08" db="EMBL/GenBank/DDBJ databases">
        <title>Genome sequencing of Purple Non-Sulfur Bacteria from various extreme environments.</title>
        <authorList>
            <person name="Mayer M."/>
        </authorList>
    </citation>
    <scope>NUCLEOTIDE SEQUENCE [LARGE SCALE GENOMIC DNA]</scope>
    <source>
        <strain evidence="15 16">2761</strain>
    </source>
</reference>
<evidence type="ECO:0000256" key="12">
    <source>
        <dbReference type="ARBA" id="ARBA00037975"/>
    </source>
</evidence>
<dbReference type="GO" id="GO:0005886">
    <property type="term" value="C:plasma membrane"/>
    <property type="evidence" value="ECO:0007669"/>
    <property type="project" value="UniProtKB-SubCell"/>
</dbReference>
<dbReference type="GO" id="GO:0022904">
    <property type="term" value="P:respiratory electron transport chain"/>
    <property type="evidence" value="ECO:0007669"/>
    <property type="project" value="InterPro"/>
</dbReference>
<dbReference type="GO" id="GO:0009055">
    <property type="term" value="F:electron transfer activity"/>
    <property type="evidence" value="ECO:0007669"/>
    <property type="project" value="InterPro"/>
</dbReference>
<dbReference type="GO" id="GO:0020037">
    <property type="term" value="F:heme binding"/>
    <property type="evidence" value="ECO:0007669"/>
    <property type="project" value="TreeGrafter"/>
</dbReference>
<dbReference type="InterPro" id="IPR016174">
    <property type="entry name" value="Di-haem_cyt_TM"/>
</dbReference>
<keyword evidence="11 13" id="KW-0472">Membrane</keyword>
<dbReference type="InterPro" id="IPR052168">
    <property type="entry name" value="Cytochrome_b561_oxidase"/>
</dbReference>
<dbReference type="InterPro" id="IPR011577">
    <property type="entry name" value="Cyt_b561_bac/Ni-Hgenase"/>
</dbReference>
<feature type="transmembrane region" description="Helical" evidence="13">
    <location>
        <begin position="12"/>
        <end position="29"/>
    </location>
</feature>
<sequence>MSGSTYTRPAVLLHWLQAIIVVWLFWLGWTMTDLPKGAERSAAYALHKSLGLLSLLLVVVRLAWRSTHRPPAGAAGWEGWLARASQHALYFLLLAAPLAGYLASAFTPYAISFFGVELPRISAPDAASNAVGKQLHVALVWACAALIGLHLLGALKIASRRDGAWKGMLPARLFSK</sequence>
<evidence type="ECO:0000256" key="10">
    <source>
        <dbReference type="ARBA" id="ARBA00023004"/>
    </source>
</evidence>
<feature type="domain" description="Cytochrome b561 bacterial/Ni-hydrogenase" evidence="14">
    <location>
        <begin position="6"/>
        <end position="170"/>
    </location>
</feature>
<accession>A0A840FZM2</accession>
<dbReference type="AlphaFoldDB" id="A0A840FZM2"/>
<gene>
    <name evidence="15" type="ORF">GGD90_000022</name>
</gene>
<evidence type="ECO:0000256" key="1">
    <source>
        <dbReference type="ARBA" id="ARBA00001970"/>
    </source>
</evidence>
<evidence type="ECO:0000256" key="11">
    <source>
        <dbReference type="ARBA" id="ARBA00023136"/>
    </source>
</evidence>
<evidence type="ECO:0000256" key="4">
    <source>
        <dbReference type="ARBA" id="ARBA00022475"/>
    </source>
</evidence>
<keyword evidence="3" id="KW-0813">Transport</keyword>
<evidence type="ECO:0000256" key="6">
    <source>
        <dbReference type="ARBA" id="ARBA00022692"/>
    </source>
</evidence>
<keyword evidence="10" id="KW-0408">Iron</keyword>
<feature type="transmembrane region" description="Helical" evidence="13">
    <location>
        <begin position="135"/>
        <end position="158"/>
    </location>
</feature>
<evidence type="ECO:0000256" key="2">
    <source>
        <dbReference type="ARBA" id="ARBA00004651"/>
    </source>
</evidence>
<evidence type="ECO:0000256" key="3">
    <source>
        <dbReference type="ARBA" id="ARBA00022448"/>
    </source>
</evidence>
<evidence type="ECO:0000256" key="5">
    <source>
        <dbReference type="ARBA" id="ARBA00022617"/>
    </source>
</evidence>
<evidence type="ECO:0000256" key="8">
    <source>
        <dbReference type="ARBA" id="ARBA00022982"/>
    </source>
</evidence>